<dbReference type="GO" id="GO:0045944">
    <property type="term" value="P:positive regulation of transcription by RNA polymerase II"/>
    <property type="evidence" value="ECO:0007669"/>
    <property type="project" value="UniProtKB-ARBA"/>
</dbReference>
<evidence type="ECO:0000313" key="8">
    <source>
        <dbReference type="EnsemblMetazoa" id="XP_001602220"/>
    </source>
</evidence>
<dbReference type="GO" id="GO:0000981">
    <property type="term" value="F:DNA-binding transcription factor activity, RNA polymerase II-specific"/>
    <property type="evidence" value="ECO:0007669"/>
    <property type="project" value="TreeGrafter"/>
</dbReference>
<dbReference type="KEGG" id="nvi:100118182"/>
<keyword evidence="1" id="KW-0479">Metal-binding</keyword>
<gene>
    <name evidence="8" type="primary">100118182</name>
</gene>
<name>A0A7M7G355_NASVI</name>
<dbReference type="GO" id="GO:0008270">
    <property type="term" value="F:zinc ion binding"/>
    <property type="evidence" value="ECO:0007669"/>
    <property type="project" value="UniProtKB-KW"/>
</dbReference>
<dbReference type="GO" id="GO:0000978">
    <property type="term" value="F:RNA polymerase II cis-regulatory region sequence-specific DNA binding"/>
    <property type="evidence" value="ECO:0007669"/>
    <property type="project" value="TreeGrafter"/>
</dbReference>
<feature type="domain" description="C2H2-type" evidence="7">
    <location>
        <begin position="150"/>
        <end position="179"/>
    </location>
</feature>
<dbReference type="FunFam" id="3.30.160.60:FF:003212">
    <property type="entry name" value="Zinc finger protein 367"/>
    <property type="match status" value="1"/>
</dbReference>
<dbReference type="PROSITE" id="PS50157">
    <property type="entry name" value="ZINC_FINGER_C2H2_2"/>
    <property type="match status" value="2"/>
</dbReference>
<dbReference type="Proteomes" id="UP000002358">
    <property type="component" value="Chromosome 5"/>
</dbReference>
<sequence>MELHTPKRNSHQGTAAVAAAVGVEGPIDSASMNDASIYPWTWGEQARNVNLSPGSSCSSPEYHGSGGGGDGPGSADSERVQQPHRGLQEHHRDRRESHRRGRPRADALTNLMMQGSTSPSSIKCTFCNRVFPREKSLQAHLRTHTGERPYPCDYPGCTKAFTQSGQLKTHQRLHTGEKPFLCTEPGCEMRFTHANRHCPDHPYATLTRSDDFVLKPVSGNTELPHDVTRWLERYKMAREREDKTPSGKSDRKKKQWKSSSETHKRIKSRKGLIMDAVVEQENLDRAPQSQSRLYCSESQDSQDESQDEDPSESCAMLQNSEDEEAMGMKLPVTPLRRPLDRLQPKKRWLREACLEQQLAKPLRWDVHPTNSCHRISEELHTSSQWCLSESQLPSLRTSINSPEDEYAPMNPEHTEQYVDSQLLSPNLDTEEKETNRTLHIENEMRPTVLMLAGRNQTTPKSCPSEIGNTDVKVIVVKQEESPLSLPLPEDNQKWLGALALMELAKTQEEAARALRLNRDLDVHASPNYTHL</sequence>
<evidence type="ECO:0000256" key="6">
    <source>
        <dbReference type="SAM" id="MobiDB-lite"/>
    </source>
</evidence>
<keyword evidence="4" id="KW-0862">Zinc</keyword>
<dbReference type="AlphaFoldDB" id="A0A7M7G355"/>
<dbReference type="OrthoDB" id="3437960at2759"/>
<reference evidence="8" key="1">
    <citation type="submission" date="2021-01" db="UniProtKB">
        <authorList>
            <consortium name="EnsemblMetazoa"/>
        </authorList>
    </citation>
    <scope>IDENTIFICATION</scope>
</reference>
<feature type="compositionally biased region" description="Basic and acidic residues" evidence="6">
    <location>
        <begin position="76"/>
        <end position="96"/>
    </location>
</feature>
<dbReference type="InterPro" id="IPR036236">
    <property type="entry name" value="Znf_C2H2_sf"/>
</dbReference>
<dbReference type="FunFam" id="3.30.160.60:FF:000474">
    <property type="entry name" value="zinc finger protein 367"/>
    <property type="match status" value="1"/>
</dbReference>
<evidence type="ECO:0000259" key="7">
    <source>
        <dbReference type="PROSITE" id="PS50157"/>
    </source>
</evidence>
<dbReference type="InterPro" id="IPR050329">
    <property type="entry name" value="GLI_C2H2-zinc-finger"/>
</dbReference>
<dbReference type="OMA" id="CSPPMCD"/>
<dbReference type="Pfam" id="PF00096">
    <property type="entry name" value="zf-C2H2"/>
    <property type="match status" value="2"/>
</dbReference>
<dbReference type="PANTHER" id="PTHR19818:SF166">
    <property type="entry name" value="C2H2-TYPE DOMAIN-CONTAINING PROTEIN"/>
    <property type="match status" value="1"/>
</dbReference>
<keyword evidence="2" id="KW-0677">Repeat</keyword>
<dbReference type="SUPFAM" id="SSF57667">
    <property type="entry name" value="beta-beta-alpha zinc fingers"/>
    <property type="match status" value="1"/>
</dbReference>
<feature type="compositionally biased region" description="Basic and acidic residues" evidence="6">
    <location>
        <begin position="238"/>
        <end position="249"/>
    </location>
</feature>
<evidence type="ECO:0000256" key="3">
    <source>
        <dbReference type="ARBA" id="ARBA00022771"/>
    </source>
</evidence>
<evidence type="ECO:0000256" key="4">
    <source>
        <dbReference type="ARBA" id="ARBA00022833"/>
    </source>
</evidence>
<dbReference type="PROSITE" id="PS00028">
    <property type="entry name" value="ZINC_FINGER_C2H2_1"/>
    <property type="match status" value="2"/>
</dbReference>
<evidence type="ECO:0000313" key="9">
    <source>
        <dbReference type="Proteomes" id="UP000002358"/>
    </source>
</evidence>
<keyword evidence="3 5" id="KW-0863">Zinc-finger</keyword>
<evidence type="ECO:0000256" key="2">
    <source>
        <dbReference type="ARBA" id="ARBA00022737"/>
    </source>
</evidence>
<evidence type="ECO:0000256" key="1">
    <source>
        <dbReference type="ARBA" id="ARBA00022723"/>
    </source>
</evidence>
<dbReference type="InterPro" id="IPR013087">
    <property type="entry name" value="Znf_C2H2_type"/>
</dbReference>
<protein>
    <recommendedName>
        <fullName evidence="7">C2H2-type domain-containing protein</fullName>
    </recommendedName>
</protein>
<accession>A0A7M7G355</accession>
<dbReference type="SMART" id="SM00355">
    <property type="entry name" value="ZnF_C2H2"/>
    <property type="match status" value="2"/>
</dbReference>
<feature type="region of interest" description="Disordered" evidence="6">
    <location>
        <begin position="238"/>
        <end position="314"/>
    </location>
</feature>
<feature type="region of interest" description="Disordered" evidence="6">
    <location>
        <begin position="49"/>
        <end position="118"/>
    </location>
</feature>
<dbReference type="EnsemblMetazoa" id="XM_001602170">
    <property type="protein sequence ID" value="XP_001602220"/>
    <property type="gene ID" value="LOC100118182"/>
</dbReference>
<dbReference type="Gene3D" id="3.30.160.60">
    <property type="entry name" value="Classic Zinc Finger"/>
    <property type="match status" value="3"/>
</dbReference>
<dbReference type="PANTHER" id="PTHR19818">
    <property type="entry name" value="ZINC FINGER PROTEIN ZIC AND GLI"/>
    <property type="match status" value="1"/>
</dbReference>
<dbReference type="InParanoid" id="A0A7M7G355"/>
<organism evidence="8 9">
    <name type="scientific">Nasonia vitripennis</name>
    <name type="common">Parasitic wasp</name>
    <dbReference type="NCBI Taxonomy" id="7425"/>
    <lineage>
        <taxon>Eukaryota</taxon>
        <taxon>Metazoa</taxon>
        <taxon>Ecdysozoa</taxon>
        <taxon>Arthropoda</taxon>
        <taxon>Hexapoda</taxon>
        <taxon>Insecta</taxon>
        <taxon>Pterygota</taxon>
        <taxon>Neoptera</taxon>
        <taxon>Endopterygota</taxon>
        <taxon>Hymenoptera</taxon>
        <taxon>Apocrita</taxon>
        <taxon>Proctotrupomorpha</taxon>
        <taxon>Chalcidoidea</taxon>
        <taxon>Pteromalidae</taxon>
        <taxon>Pteromalinae</taxon>
        <taxon>Nasonia</taxon>
    </lineage>
</organism>
<keyword evidence="9" id="KW-1185">Reference proteome</keyword>
<dbReference type="GO" id="GO:0005634">
    <property type="term" value="C:nucleus"/>
    <property type="evidence" value="ECO:0007669"/>
    <property type="project" value="UniProtKB-ARBA"/>
</dbReference>
<feature type="domain" description="C2H2-type" evidence="7">
    <location>
        <begin position="122"/>
        <end position="149"/>
    </location>
</feature>
<evidence type="ECO:0000256" key="5">
    <source>
        <dbReference type="PROSITE-ProRule" id="PRU00042"/>
    </source>
</evidence>
<proteinExistence type="predicted"/>
<feature type="compositionally biased region" description="Acidic residues" evidence="6">
    <location>
        <begin position="300"/>
        <end position="311"/>
    </location>
</feature>